<dbReference type="RefSeq" id="YP_009345680.1">
    <property type="nucleotide sequence ID" value="NC_033778.1"/>
</dbReference>
<keyword evidence="2" id="KW-1185">Reference proteome</keyword>
<name>A0A1S5YDC0_9VIRU</name>
<sequence length="78" mass="9453">MLWIPPYLSAISRVESQNRLGKNIKVVGGYSRIYYRLLLIFHIRNIHFGLSPTIFRIYFPSRISEQTREIYTKKWWGY</sequence>
<evidence type="ECO:0000313" key="2">
    <source>
        <dbReference type="Proteomes" id="UP000203066"/>
    </source>
</evidence>
<accession>A0A1S5YDC0</accession>
<gene>
    <name evidence="1" type="ORF">LbFV_ORF76</name>
</gene>
<organism evidence="1 2">
    <name type="scientific">Leptopilina boulardi filamentous virus</name>
    <dbReference type="NCBI Taxonomy" id="552509"/>
    <lineage>
        <taxon>Viruses</taxon>
        <taxon>Viruses incertae sedis</taxon>
        <taxon>Naldaviricetes</taxon>
        <taxon>Lefavirales</taxon>
        <taxon>Filamentoviridae</taxon>
        <taxon>Alphafilamentovirus</taxon>
        <taxon>Alphafilamentovirus leboulardi</taxon>
    </lineage>
</organism>
<proteinExistence type="predicted"/>
<evidence type="ECO:0000313" key="1">
    <source>
        <dbReference type="EMBL" id="AQQ79996.1"/>
    </source>
</evidence>
<dbReference type="Proteomes" id="UP000203066">
    <property type="component" value="Segment"/>
</dbReference>
<dbReference type="KEGG" id="vg:31050553"/>
<dbReference type="EMBL" id="KY009685">
    <property type="protein sequence ID" value="AQQ79996.1"/>
    <property type="molecule type" value="Genomic_DNA"/>
</dbReference>
<dbReference type="GeneID" id="31050553"/>
<protein>
    <submittedName>
        <fullName evidence="1">Uncharacterized protein</fullName>
    </submittedName>
</protein>
<reference evidence="1 2" key="1">
    <citation type="journal article" date="2016" name="Genome Biol. Evol.">
        <title>Genome Sequencing of the Behavior Manipulating Virus LbFV Reveals a Possible New Virus Family.</title>
        <authorList>
            <person name="Lepetit D."/>
            <person name="Gillet B."/>
            <person name="Hughes S."/>
            <person name="Kraaijeveld K."/>
            <person name="Varaldi J."/>
        </authorList>
    </citation>
    <scope>NUCLEOTIDE SEQUENCE [LARGE SCALE GENOMIC DNA]</scope>
    <source>
        <strain evidence="1">Valence Gotheron</strain>
    </source>
</reference>